<dbReference type="Proteomes" id="UP000790377">
    <property type="component" value="Unassembled WGS sequence"/>
</dbReference>
<evidence type="ECO:0000313" key="1">
    <source>
        <dbReference type="EMBL" id="KAH7909933.1"/>
    </source>
</evidence>
<dbReference type="EMBL" id="MU267734">
    <property type="protein sequence ID" value="KAH7909933.1"/>
    <property type="molecule type" value="Genomic_DNA"/>
</dbReference>
<accession>A0ACB8AA18</accession>
<organism evidence="1 2">
    <name type="scientific">Hygrophoropsis aurantiaca</name>
    <dbReference type="NCBI Taxonomy" id="72124"/>
    <lineage>
        <taxon>Eukaryota</taxon>
        <taxon>Fungi</taxon>
        <taxon>Dikarya</taxon>
        <taxon>Basidiomycota</taxon>
        <taxon>Agaricomycotina</taxon>
        <taxon>Agaricomycetes</taxon>
        <taxon>Agaricomycetidae</taxon>
        <taxon>Boletales</taxon>
        <taxon>Coniophorineae</taxon>
        <taxon>Hygrophoropsidaceae</taxon>
        <taxon>Hygrophoropsis</taxon>
    </lineage>
</organism>
<evidence type="ECO:0000313" key="2">
    <source>
        <dbReference type="Proteomes" id="UP000790377"/>
    </source>
</evidence>
<gene>
    <name evidence="1" type="ORF">BJ138DRAFT_1127279</name>
</gene>
<sequence>MSDIDRRIAAVASFSGIRRFPQGRGFKQWTGDDSKALMKVYLPAIEGHVPPEVVRTFRAFLEFCYLVRRNIITEDTLIKIQDALDRFHHYRQVFEKAGVVSTFSLPRQHSMMHYIFLIRLFGAPNGLCSSITEAKHIKAVKEPWRWSSKNAPLGQMLLSNQRIDKLAASRVDFTARGMLDGTCLSNVLTHLSDNDPNADTAESGSNHAVVRPRPQEDFDAGEVIDGPTTLADVQLAKTPQAKRAHTVPDLAKEMAIPPSYLQRLIRWFLFTQLHPDDPRNPEDVPSALCPRHEGELKVFNSAAATFFAPSDPSGIGGMRREHIRACPLWRNIHSRNDCVFINADSGLEGMLGLEIARILCFFSFRHEEEIYPCALVHWFDKIGNEADEDTGMWMVRPGKRADGSRNLAVIHIETIYRAAHLIPIYGTEPIPESIKHYHSYDAFRGFYVNKYADHHAFEIAF</sequence>
<keyword evidence="2" id="KW-1185">Reference proteome</keyword>
<comment type="caution">
    <text evidence="1">The sequence shown here is derived from an EMBL/GenBank/DDBJ whole genome shotgun (WGS) entry which is preliminary data.</text>
</comment>
<reference evidence="1" key="1">
    <citation type="journal article" date="2021" name="New Phytol.">
        <title>Evolutionary innovations through gain and loss of genes in the ectomycorrhizal Boletales.</title>
        <authorList>
            <person name="Wu G."/>
            <person name="Miyauchi S."/>
            <person name="Morin E."/>
            <person name="Kuo A."/>
            <person name="Drula E."/>
            <person name="Varga T."/>
            <person name="Kohler A."/>
            <person name="Feng B."/>
            <person name="Cao Y."/>
            <person name="Lipzen A."/>
            <person name="Daum C."/>
            <person name="Hundley H."/>
            <person name="Pangilinan J."/>
            <person name="Johnson J."/>
            <person name="Barry K."/>
            <person name="LaButti K."/>
            <person name="Ng V."/>
            <person name="Ahrendt S."/>
            <person name="Min B."/>
            <person name="Choi I.G."/>
            <person name="Park H."/>
            <person name="Plett J.M."/>
            <person name="Magnuson J."/>
            <person name="Spatafora J.W."/>
            <person name="Nagy L.G."/>
            <person name="Henrissat B."/>
            <person name="Grigoriev I.V."/>
            <person name="Yang Z.L."/>
            <person name="Xu J."/>
            <person name="Martin F.M."/>
        </authorList>
    </citation>
    <scope>NUCLEOTIDE SEQUENCE</scope>
    <source>
        <strain evidence="1">ATCC 28755</strain>
    </source>
</reference>
<protein>
    <submittedName>
        <fullName evidence="1">Uncharacterized protein</fullName>
    </submittedName>
</protein>
<name>A0ACB8AA18_9AGAM</name>
<proteinExistence type="predicted"/>